<evidence type="ECO:0000313" key="5">
    <source>
        <dbReference type="Proteomes" id="UP000277294"/>
    </source>
</evidence>
<dbReference type="InterPro" id="IPR011055">
    <property type="entry name" value="Dup_hybrid_motif"/>
</dbReference>
<reference evidence="4 5" key="1">
    <citation type="submission" date="2018-10" db="EMBL/GenBank/DDBJ databases">
        <authorList>
            <person name="Criscuolo A."/>
        </authorList>
    </citation>
    <scope>NUCLEOTIDE SEQUENCE [LARGE SCALE GENOMIC DNA]</scope>
    <source>
        <strain evidence="4">DnA1</strain>
    </source>
</reference>
<evidence type="ECO:0000259" key="3">
    <source>
        <dbReference type="Pfam" id="PF01551"/>
    </source>
</evidence>
<protein>
    <submittedName>
        <fullName evidence="4">L-Ala--D-Glu endopeptidase</fullName>
        <ecNumber evidence="4">3.4.-.-</ecNumber>
    </submittedName>
</protein>
<dbReference type="PANTHER" id="PTHR21666">
    <property type="entry name" value="PEPTIDASE-RELATED"/>
    <property type="match status" value="1"/>
</dbReference>
<dbReference type="InterPro" id="IPR050570">
    <property type="entry name" value="Cell_wall_metabolism_enzyme"/>
</dbReference>
<dbReference type="EMBL" id="UWPJ01000006">
    <property type="protein sequence ID" value="VCU68585.1"/>
    <property type="molecule type" value="Genomic_DNA"/>
</dbReference>
<dbReference type="Pfam" id="PF01551">
    <property type="entry name" value="Peptidase_M23"/>
    <property type="match status" value="1"/>
</dbReference>
<name>A0A3P4B0E1_9BURK</name>
<keyword evidence="2" id="KW-0472">Membrane</keyword>
<dbReference type="SUPFAM" id="SSF51261">
    <property type="entry name" value="Duplicated hybrid motif"/>
    <property type="match status" value="1"/>
</dbReference>
<dbReference type="Proteomes" id="UP000277294">
    <property type="component" value="Unassembled WGS sequence"/>
</dbReference>
<dbReference type="OrthoDB" id="9800107at2"/>
<evidence type="ECO:0000256" key="1">
    <source>
        <dbReference type="SAM" id="MobiDB-lite"/>
    </source>
</evidence>
<dbReference type="GO" id="GO:0004222">
    <property type="term" value="F:metalloendopeptidase activity"/>
    <property type="evidence" value="ECO:0007669"/>
    <property type="project" value="TreeGrafter"/>
</dbReference>
<keyword evidence="2" id="KW-0812">Transmembrane</keyword>
<dbReference type="Gene3D" id="2.70.70.10">
    <property type="entry name" value="Glucose Permease (Domain IIA)"/>
    <property type="match status" value="1"/>
</dbReference>
<dbReference type="EC" id="3.4.-.-" evidence="4"/>
<proteinExistence type="predicted"/>
<feature type="domain" description="M23ase beta-sheet core" evidence="3">
    <location>
        <begin position="102"/>
        <end position="199"/>
    </location>
</feature>
<dbReference type="AlphaFoldDB" id="A0A3P4B0E1"/>
<sequence>MPNHPGPAGPRGHVRHTSLADEPTSPISPRRSRRRGAGAFFVVATLALWLGWPIVRPLVEVPLYGMRLASMPKPARLPVPVEGVRPASLRDTWSAPRADGRRHEGIDIFARRGTAIRSATEGIVTRIGTNTLGGNTVWVMGPGGQMHYYAHLERYATLARGQRIQAGTPLGYVGNSGNARDTPPHLHYGIYETGGAINPYPLLAGR</sequence>
<accession>A0A3P4B0E1</accession>
<keyword evidence="5" id="KW-1185">Reference proteome</keyword>
<dbReference type="PANTHER" id="PTHR21666:SF268">
    <property type="entry name" value="PEPTIDASE M23 DOMAIN-CONTAINING PROTEIN"/>
    <property type="match status" value="1"/>
</dbReference>
<feature type="transmembrane region" description="Helical" evidence="2">
    <location>
        <begin position="37"/>
        <end position="55"/>
    </location>
</feature>
<evidence type="ECO:0000313" key="4">
    <source>
        <dbReference type="EMBL" id="VCU68585.1"/>
    </source>
</evidence>
<feature type="region of interest" description="Disordered" evidence="1">
    <location>
        <begin position="1"/>
        <end position="32"/>
    </location>
</feature>
<keyword evidence="2" id="KW-1133">Transmembrane helix</keyword>
<dbReference type="InterPro" id="IPR016047">
    <property type="entry name" value="M23ase_b-sheet_dom"/>
</dbReference>
<organism evidence="4 5">
    <name type="scientific">Pigmentiphaga humi</name>
    <dbReference type="NCBI Taxonomy" id="2478468"/>
    <lineage>
        <taxon>Bacteria</taxon>
        <taxon>Pseudomonadati</taxon>
        <taxon>Pseudomonadota</taxon>
        <taxon>Betaproteobacteria</taxon>
        <taxon>Burkholderiales</taxon>
        <taxon>Alcaligenaceae</taxon>
        <taxon>Pigmentiphaga</taxon>
    </lineage>
</organism>
<evidence type="ECO:0000256" key="2">
    <source>
        <dbReference type="SAM" id="Phobius"/>
    </source>
</evidence>
<gene>
    <name evidence="4" type="primary">lytH</name>
    <name evidence="4" type="ORF">PIGHUM_00642</name>
</gene>
<dbReference type="CDD" id="cd12797">
    <property type="entry name" value="M23_peptidase"/>
    <property type="match status" value="1"/>
</dbReference>
<keyword evidence="4" id="KW-0378">Hydrolase</keyword>